<dbReference type="GO" id="GO:0003677">
    <property type="term" value="F:DNA binding"/>
    <property type="evidence" value="ECO:0007669"/>
    <property type="project" value="UniProtKB-KW"/>
</dbReference>
<evidence type="ECO:0000313" key="10">
    <source>
        <dbReference type="EMBL" id="CAF9919786.1"/>
    </source>
</evidence>
<organism evidence="10 11">
    <name type="scientific">Gomphillus americanus</name>
    <dbReference type="NCBI Taxonomy" id="1940652"/>
    <lineage>
        <taxon>Eukaryota</taxon>
        <taxon>Fungi</taxon>
        <taxon>Dikarya</taxon>
        <taxon>Ascomycota</taxon>
        <taxon>Pezizomycotina</taxon>
        <taxon>Lecanoromycetes</taxon>
        <taxon>OSLEUM clade</taxon>
        <taxon>Ostropomycetidae</taxon>
        <taxon>Ostropales</taxon>
        <taxon>Graphidaceae</taxon>
        <taxon>Gomphilloideae</taxon>
        <taxon>Gomphillus</taxon>
    </lineage>
</organism>
<evidence type="ECO:0000256" key="6">
    <source>
        <dbReference type="ARBA" id="ARBA00023163"/>
    </source>
</evidence>
<comment type="caution">
    <text evidence="10">The sequence shown here is derived from an EMBL/GenBank/DDBJ whole genome shotgun (WGS) entry which is preliminary data.</text>
</comment>
<feature type="region of interest" description="Disordered" evidence="8">
    <location>
        <begin position="68"/>
        <end position="106"/>
    </location>
</feature>
<evidence type="ECO:0000256" key="1">
    <source>
        <dbReference type="ARBA" id="ARBA00004123"/>
    </source>
</evidence>
<keyword evidence="6" id="KW-0804">Transcription</keyword>
<gene>
    <name evidence="10" type="ORF">GOMPHAMPRED_001866</name>
</gene>
<keyword evidence="3" id="KW-0862">Zinc</keyword>
<accession>A0A8H3F7X2</accession>
<feature type="compositionally biased region" description="Basic and acidic residues" evidence="8">
    <location>
        <begin position="224"/>
        <end position="234"/>
    </location>
</feature>
<dbReference type="PROSITE" id="PS50048">
    <property type="entry name" value="ZN2_CY6_FUNGAL_2"/>
    <property type="match status" value="1"/>
</dbReference>
<evidence type="ECO:0000256" key="7">
    <source>
        <dbReference type="ARBA" id="ARBA00023242"/>
    </source>
</evidence>
<feature type="region of interest" description="Disordered" evidence="8">
    <location>
        <begin position="282"/>
        <end position="337"/>
    </location>
</feature>
<keyword evidence="7" id="KW-0539">Nucleus</keyword>
<dbReference type="GO" id="GO:0000981">
    <property type="term" value="F:DNA-binding transcription factor activity, RNA polymerase II-specific"/>
    <property type="evidence" value="ECO:0007669"/>
    <property type="project" value="InterPro"/>
</dbReference>
<evidence type="ECO:0000256" key="3">
    <source>
        <dbReference type="ARBA" id="ARBA00022833"/>
    </source>
</evidence>
<sequence length="438" mass="47313">MLEIDPQLRGQEDEQQQQQQQEEHLPEASSNSYIYPEAAQISSTSHATDSDRAAALVQSLTAEDLPYYEGGGGGQLDGLPAGTTGAGSVYQPIRFTPHEPRKRPRSCESCRGLKVKCEPNESGNGPCKRCAKAGRECLYTESSGRRKKKEDNKVKELEQKVNGLTAALLAQRGAAASESLIYDDGSSILQLQQQQQHNGIIIGDDDGGGGGGEEGSTTKKRRRSEFEGDREALHSPRAMKHKATTSGFDVDLRELDGLAKQKVMSDLCSNLKSLEAWIQNNRSHHGTKTKKSKKSAVSPAEVNGAGNHEKASKNEASTNGSHDAKTTGSTKAAPTAQMVRTPLDLLSQVASNEQPSTANQTQSEWYSPYASATQDASGYYDLKDEDGAGGFKSVSMNGSKSELEDLFHAEFGNRASLVLNFLNTFVATSVMKHDEEGR</sequence>
<protein>
    <recommendedName>
        <fullName evidence="9">Zn(2)-C6 fungal-type domain-containing protein</fullName>
    </recommendedName>
</protein>
<evidence type="ECO:0000259" key="9">
    <source>
        <dbReference type="PROSITE" id="PS50048"/>
    </source>
</evidence>
<proteinExistence type="predicted"/>
<feature type="compositionally biased region" description="Polar residues" evidence="8">
    <location>
        <begin position="314"/>
        <end position="332"/>
    </location>
</feature>
<feature type="domain" description="Zn(2)-C6 fungal-type" evidence="9">
    <location>
        <begin position="106"/>
        <end position="139"/>
    </location>
</feature>
<name>A0A8H3F7X2_9LECA</name>
<comment type="subcellular location">
    <subcellularLocation>
        <location evidence="1">Nucleus</location>
    </subcellularLocation>
</comment>
<keyword evidence="4" id="KW-0805">Transcription regulation</keyword>
<feature type="compositionally biased region" description="Basic residues" evidence="8">
    <location>
        <begin position="282"/>
        <end position="294"/>
    </location>
</feature>
<dbReference type="InterPro" id="IPR051615">
    <property type="entry name" value="Transcr_Regulatory_Elem"/>
</dbReference>
<evidence type="ECO:0000256" key="2">
    <source>
        <dbReference type="ARBA" id="ARBA00022723"/>
    </source>
</evidence>
<evidence type="ECO:0000256" key="8">
    <source>
        <dbReference type="SAM" id="MobiDB-lite"/>
    </source>
</evidence>
<reference evidence="10" key="1">
    <citation type="submission" date="2021-03" db="EMBL/GenBank/DDBJ databases">
        <authorList>
            <person name="Tagirdzhanova G."/>
        </authorList>
    </citation>
    <scope>NUCLEOTIDE SEQUENCE</scope>
</reference>
<evidence type="ECO:0000313" key="11">
    <source>
        <dbReference type="Proteomes" id="UP000664169"/>
    </source>
</evidence>
<evidence type="ECO:0000256" key="4">
    <source>
        <dbReference type="ARBA" id="ARBA00023015"/>
    </source>
</evidence>
<dbReference type="Proteomes" id="UP000664169">
    <property type="component" value="Unassembled WGS sequence"/>
</dbReference>
<dbReference type="OrthoDB" id="8062037at2759"/>
<dbReference type="CDD" id="cd00067">
    <property type="entry name" value="GAL4"/>
    <property type="match status" value="1"/>
</dbReference>
<dbReference type="PANTHER" id="PTHR31313:SF81">
    <property type="entry name" value="TY1 ENHANCER ACTIVATOR"/>
    <property type="match status" value="1"/>
</dbReference>
<dbReference type="InterPro" id="IPR036864">
    <property type="entry name" value="Zn2-C6_fun-type_DNA-bd_sf"/>
</dbReference>
<dbReference type="Pfam" id="PF00172">
    <property type="entry name" value="Zn_clus"/>
    <property type="match status" value="1"/>
</dbReference>
<dbReference type="EMBL" id="CAJPDQ010000015">
    <property type="protein sequence ID" value="CAF9919786.1"/>
    <property type="molecule type" value="Genomic_DNA"/>
</dbReference>
<dbReference type="Gene3D" id="4.10.240.10">
    <property type="entry name" value="Zn(2)-C6 fungal-type DNA-binding domain"/>
    <property type="match status" value="1"/>
</dbReference>
<dbReference type="SMART" id="SM00066">
    <property type="entry name" value="GAL4"/>
    <property type="match status" value="1"/>
</dbReference>
<dbReference type="AlphaFoldDB" id="A0A8H3F7X2"/>
<dbReference type="SUPFAM" id="SSF57701">
    <property type="entry name" value="Zn2/Cys6 DNA-binding domain"/>
    <property type="match status" value="1"/>
</dbReference>
<keyword evidence="11" id="KW-1185">Reference proteome</keyword>
<evidence type="ECO:0000256" key="5">
    <source>
        <dbReference type="ARBA" id="ARBA00023125"/>
    </source>
</evidence>
<feature type="region of interest" description="Disordered" evidence="8">
    <location>
        <begin position="200"/>
        <end position="247"/>
    </location>
</feature>
<dbReference type="PROSITE" id="PS00463">
    <property type="entry name" value="ZN2_CY6_FUNGAL_1"/>
    <property type="match status" value="1"/>
</dbReference>
<dbReference type="GO" id="GO:0005634">
    <property type="term" value="C:nucleus"/>
    <property type="evidence" value="ECO:0007669"/>
    <property type="project" value="UniProtKB-SubCell"/>
</dbReference>
<dbReference type="PANTHER" id="PTHR31313">
    <property type="entry name" value="TY1 ENHANCER ACTIVATOR"/>
    <property type="match status" value="1"/>
</dbReference>
<dbReference type="InterPro" id="IPR001138">
    <property type="entry name" value="Zn2Cys6_DnaBD"/>
</dbReference>
<feature type="region of interest" description="Disordered" evidence="8">
    <location>
        <begin position="1"/>
        <end position="52"/>
    </location>
</feature>
<keyword evidence="5" id="KW-0238">DNA-binding</keyword>
<keyword evidence="2" id="KW-0479">Metal-binding</keyword>
<dbReference type="GO" id="GO:0008270">
    <property type="term" value="F:zinc ion binding"/>
    <property type="evidence" value="ECO:0007669"/>
    <property type="project" value="InterPro"/>
</dbReference>